<keyword evidence="2" id="KW-0378">Hydrolase</keyword>
<accession>A0ABT6N4N2</accession>
<feature type="domain" description="Acyl-CoA thioesterase 2 C-terminal" evidence="3">
    <location>
        <begin position="186"/>
        <end position="288"/>
    </location>
</feature>
<comment type="similarity">
    <text evidence="1">Belongs to the C/M/P thioester hydrolase family.</text>
</comment>
<dbReference type="CDD" id="cd03445">
    <property type="entry name" value="Thioesterase_II_repeat2"/>
    <property type="match status" value="1"/>
</dbReference>
<evidence type="ECO:0000259" key="3">
    <source>
        <dbReference type="Pfam" id="PF02551"/>
    </source>
</evidence>
<keyword evidence="6" id="KW-1185">Reference proteome</keyword>
<gene>
    <name evidence="5" type="ORF">QGN17_15545</name>
</gene>
<dbReference type="Proteomes" id="UP001160625">
    <property type="component" value="Unassembled WGS sequence"/>
</dbReference>
<dbReference type="SUPFAM" id="SSF54637">
    <property type="entry name" value="Thioesterase/thiol ester dehydrase-isomerase"/>
    <property type="match status" value="2"/>
</dbReference>
<evidence type="ECO:0000313" key="5">
    <source>
        <dbReference type="EMBL" id="MDH7640151.1"/>
    </source>
</evidence>
<dbReference type="InterPro" id="IPR049449">
    <property type="entry name" value="TesB_ACOT8-like_N"/>
</dbReference>
<dbReference type="RefSeq" id="WP_281045511.1">
    <property type="nucleotide sequence ID" value="NZ_JARYGZ010000002.1"/>
</dbReference>
<dbReference type="InterPro" id="IPR003703">
    <property type="entry name" value="Acyl_CoA_thio"/>
</dbReference>
<dbReference type="Pfam" id="PF02551">
    <property type="entry name" value="Acyl_CoA_thio"/>
    <property type="match status" value="1"/>
</dbReference>
<dbReference type="InterPro" id="IPR025652">
    <property type="entry name" value="TesB_C"/>
</dbReference>
<feature type="domain" description="Acyl-CoA thioesterase-like N-terminal HotDog" evidence="4">
    <location>
        <begin position="35"/>
        <end position="116"/>
    </location>
</feature>
<dbReference type="CDD" id="cd03444">
    <property type="entry name" value="Thioesterase_II_repeat1"/>
    <property type="match status" value="1"/>
</dbReference>
<evidence type="ECO:0000256" key="1">
    <source>
        <dbReference type="ARBA" id="ARBA00006538"/>
    </source>
</evidence>
<name>A0ABT6N4N2_9SPHN</name>
<reference evidence="5" key="1">
    <citation type="submission" date="2023-04" db="EMBL/GenBank/DDBJ databases">
        <title>Sphingomonas sp. MAHUQ-71 isolated from rice field.</title>
        <authorList>
            <person name="Huq M.A."/>
        </authorList>
    </citation>
    <scope>NUCLEOTIDE SEQUENCE</scope>
    <source>
        <strain evidence="5">MAHUQ-71</strain>
    </source>
</reference>
<protein>
    <submittedName>
        <fullName evidence="5">Acyl-CoA thioesterase II</fullName>
    </submittedName>
</protein>
<proteinExistence type="inferred from homology"/>
<dbReference type="Pfam" id="PF13622">
    <property type="entry name" value="4HBT_3"/>
    <property type="match status" value="1"/>
</dbReference>
<dbReference type="PANTHER" id="PTHR11066:SF34">
    <property type="entry name" value="ACYL-COENZYME A THIOESTERASE 8"/>
    <property type="match status" value="1"/>
</dbReference>
<dbReference type="InterPro" id="IPR042171">
    <property type="entry name" value="Acyl-CoA_hotdog"/>
</dbReference>
<sequence length="293" mass="33403">MTEANDPPETLIARLVALMDLEEIEVDLFRGGRTDEPWTRVFGGQVVGQALIAACRTVERPRLPHSLHAYFMRPGDPNLPIVYEVSRDRDGRSFSSRRVVAIQHGRPILNLACSFQIPEQGLEHQFDMPDVPPPEGLEDDRDIALRFREEIPLSRRAVMLRQRPMTFRPILPLARYEDEALPPFHSYWFKAVAPLPADQILHRGLLAYASDMMLLSTSILPHGLSWLRDDVQEASLDHALWVHGDIDLNDWLLYAMDSPRSSEARGFTRGQIFTRDGRLVASVAQEGLIRVRR</sequence>
<evidence type="ECO:0000256" key="2">
    <source>
        <dbReference type="ARBA" id="ARBA00022801"/>
    </source>
</evidence>
<dbReference type="Gene3D" id="2.40.160.210">
    <property type="entry name" value="Acyl-CoA thioesterase, double hotdog domain"/>
    <property type="match status" value="1"/>
</dbReference>
<comment type="caution">
    <text evidence="5">The sequence shown here is derived from an EMBL/GenBank/DDBJ whole genome shotgun (WGS) entry which is preliminary data.</text>
</comment>
<evidence type="ECO:0000313" key="6">
    <source>
        <dbReference type="Proteomes" id="UP001160625"/>
    </source>
</evidence>
<dbReference type="PANTHER" id="PTHR11066">
    <property type="entry name" value="ACYL-COA THIOESTERASE"/>
    <property type="match status" value="1"/>
</dbReference>
<dbReference type="InterPro" id="IPR029069">
    <property type="entry name" value="HotDog_dom_sf"/>
</dbReference>
<organism evidence="5 6">
    <name type="scientific">Sphingomonas oryzagri</name>
    <dbReference type="NCBI Taxonomy" id="3042314"/>
    <lineage>
        <taxon>Bacteria</taxon>
        <taxon>Pseudomonadati</taxon>
        <taxon>Pseudomonadota</taxon>
        <taxon>Alphaproteobacteria</taxon>
        <taxon>Sphingomonadales</taxon>
        <taxon>Sphingomonadaceae</taxon>
        <taxon>Sphingomonas</taxon>
    </lineage>
</organism>
<dbReference type="EMBL" id="JARYGZ010000002">
    <property type="protein sequence ID" value="MDH7640151.1"/>
    <property type="molecule type" value="Genomic_DNA"/>
</dbReference>
<evidence type="ECO:0000259" key="4">
    <source>
        <dbReference type="Pfam" id="PF13622"/>
    </source>
</evidence>